<dbReference type="PROSITE" id="PS51078">
    <property type="entry name" value="ICLR_ED"/>
    <property type="match status" value="1"/>
</dbReference>
<keyword evidence="3" id="KW-0804">Transcription</keyword>
<dbReference type="Gene3D" id="3.30.450.40">
    <property type="match status" value="1"/>
</dbReference>
<dbReference type="InterPro" id="IPR005471">
    <property type="entry name" value="Tscrpt_reg_IclR_N"/>
</dbReference>
<keyword evidence="1" id="KW-0805">Transcription regulation</keyword>
<feature type="domain" description="IclR-ED" evidence="5">
    <location>
        <begin position="89"/>
        <end position="280"/>
    </location>
</feature>
<comment type="caution">
    <text evidence="6">The sequence shown here is derived from an EMBL/GenBank/DDBJ whole genome shotgun (WGS) entry which is preliminary data.</text>
</comment>
<dbReference type="InterPro" id="IPR036390">
    <property type="entry name" value="WH_DNA-bd_sf"/>
</dbReference>
<evidence type="ECO:0000256" key="1">
    <source>
        <dbReference type="ARBA" id="ARBA00023015"/>
    </source>
</evidence>
<accession>A0ABP8X7C3</accession>
<reference evidence="7" key="1">
    <citation type="journal article" date="2019" name="Int. J. Syst. Evol. Microbiol.">
        <title>The Global Catalogue of Microorganisms (GCM) 10K type strain sequencing project: providing services to taxonomists for standard genome sequencing and annotation.</title>
        <authorList>
            <consortium name="The Broad Institute Genomics Platform"/>
            <consortium name="The Broad Institute Genome Sequencing Center for Infectious Disease"/>
            <person name="Wu L."/>
            <person name="Ma J."/>
        </authorList>
    </citation>
    <scope>NUCLEOTIDE SEQUENCE [LARGE SCALE GENOMIC DNA]</scope>
    <source>
        <strain evidence="7">JCM 18055</strain>
    </source>
</reference>
<evidence type="ECO:0000313" key="7">
    <source>
        <dbReference type="Proteomes" id="UP001500325"/>
    </source>
</evidence>
<evidence type="ECO:0000259" key="5">
    <source>
        <dbReference type="PROSITE" id="PS51078"/>
    </source>
</evidence>
<dbReference type="InterPro" id="IPR029016">
    <property type="entry name" value="GAF-like_dom_sf"/>
</dbReference>
<dbReference type="Pfam" id="PF01614">
    <property type="entry name" value="IclR_C"/>
    <property type="match status" value="1"/>
</dbReference>
<evidence type="ECO:0000259" key="4">
    <source>
        <dbReference type="PROSITE" id="PS51077"/>
    </source>
</evidence>
<feature type="domain" description="HTH iclR-type" evidence="4">
    <location>
        <begin position="35"/>
        <end position="95"/>
    </location>
</feature>
<proteinExistence type="predicted"/>
<organism evidence="6 7">
    <name type="scientific">Pseudonocardia yuanmonensis</name>
    <dbReference type="NCBI Taxonomy" id="1095914"/>
    <lineage>
        <taxon>Bacteria</taxon>
        <taxon>Bacillati</taxon>
        <taxon>Actinomycetota</taxon>
        <taxon>Actinomycetes</taxon>
        <taxon>Pseudonocardiales</taxon>
        <taxon>Pseudonocardiaceae</taxon>
        <taxon>Pseudonocardia</taxon>
    </lineage>
</organism>
<sequence length="293" mass="31672">MSPGHPWGRIVSSSGREVGAITQGNLEYHRPAYAVNSIDNALRAIHILRDFGSARISDVAKVLGVADSTAHRIMAMLVFHGFAVQDDDRRYRAGPALSAPVLSSELARDIQELSLPTLGALANRYGETVCLATRVGVHTRVLVSAEPEDPDHVPERTGNVLPAHLSAAGRALLALLPVEKVEHLYRSTAAEARGSRLPDREYRILLAECDSTRRRGFSLCLESINKGISAVAVAVTSPRTPPVAIVVSTPAGRLVELYRTPERRAPLFDARDELAATLAVKLEPREPPSHLTA</sequence>
<dbReference type="EMBL" id="BAABIC010000016">
    <property type="protein sequence ID" value="GAA4701662.1"/>
    <property type="molecule type" value="Genomic_DNA"/>
</dbReference>
<dbReference type="PANTHER" id="PTHR30136">
    <property type="entry name" value="HELIX-TURN-HELIX TRANSCRIPTIONAL REGULATOR, ICLR FAMILY"/>
    <property type="match status" value="1"/>
</dbReference>
<keyword evidence="2" id="KW-0238">DNA-binding</keyword>
<evidence type="ECO:0000313" key="6">
    <source>
        <dbReference type="EMBL" id="GAA4701662.1"/>
    </source>
</evidence>
<dbReference type="PANTHER" id="PTHR30136:SF35">
    <property type="entry name" value="HTH-TYPE TRANSCRIPTIONAL REGULATOR RV1719"/>
    <property type="match status" value="1"/>
</dbReference>
<name>A0ABP8X7C3_9PSEU</name>
<dbReference type="SMART" id="SM00346">
    <property type="entry name" value="HTH_ICLR"/>
    <property type="match status" value="1"/>
</dbReference>
<keyword evidence="7" id="KW-1185">Reference proteome</keyword>
<dbReference type="Pfam" id="PF09339">
    <property type="entry name" value="HTH_IclR"/>
    <property type="match status" value="1"/>
</dbReference>
<gene>
    <name evidence="6" type="ORF">GCM10023215_45780</name>
</gene>
<dbReference type="PROSITE" id="PS51077">
    <property type="entry name" value="HTH_ICLR"/>
    <property type="match status" value="1"/>
</dbReference>
<dbReference type="InterPro" id="IPR050707">
    <property type="entry name" value="HTH_MetabolicPath_Reg"/>
</dbReference>
<protein>
    <submittedName>
        <fullName evidence="6">IclR family transcriptional regulator</fullName>
    </submittedName>
</protein>
<dbReference type="SUPFAM" id="SSF46785">
    <property type="entry name" value="Winged helix' DNA-binding domain"/>
    <property type="match status" value="1"/>
</dbReference>
<dbReference type="InterPro" id="IPR014757">
    <property type="entry name" value="Tscrpt_reg_IclR_C"/>
</dbReference>
<dbReference type="SUPFAM" id="SSF55781">
    <property type="entry name" value="GAF domain-like"/>
    <property type="match status" value="1"/>
</dbReference>
<dbReference type="Gene3D" id="1.10.10.10">
    <property type="entry name" value="Winged helix-like DNA-binding domain superfamily/Winged helix DNA-binding domain"/>
    <property type="match status" value="1"/>
</dbReference>
<dbReference type="InterPro" id="IPR036388">
    <property type="entry name" value="WH-like_DNA-bd_sf"/>
</dbReference>
<evidence type="ECO:0000256" key="3">
    <source>
        <dbReference type="ARBA" id="ARBA00023163"/>
    </source>
</evidence>
<dbReference type="Proteomes" id="UP001500325">
    <property type="component" value="Unassembled WGS sequence"/>
</dbReference>
<evidence type="ECO:0000256" key="2">
    <source>
        <dbReference type="ARBA" id="ARBA00023125"/>
    </source>
</evidence>